<organism evidence="2 3">
    <name type="scientific">Candidatus Onthovivens merdipullorum</name>
    <dbReference type="NCBI Taxonomy" id="2840889"/>
    <lineage>
        <taxon>Bacteria</taxon>
        <taxon>Bacillati</taxon>
        <taxon>Bacillota</taxon>
        <taxon>Bacilli</taxon>
        <taxon>Bacillales</taxon>
        <taxon>Candidatus Onthovivens</taxon>
    </lineage>
</organism>
<feature type="transmembrane region" description="Helical" evidence="1">
    <location>
        <begin position="106"/>
        <end position="133"/>
    </location>
</feature>
<reference evidence="2" key="1">
    <citation type="submission" date="2020-10" db="EMBL/GenBank/DDBJ databases">
        <authorList>
            <person name="Gilroy R."/>
        </authorList>
    </citation>
    <scope>NUCLEOTIDE SEQUENCE</scope>
    <source>
        <strain evidence="2">11159</strain>
    </source>
</reference>
<dbReference type="AlphaFoldDB" id="A0A9D9DGY7"/>
<evidence type="ECO:0000313" key="2">
    <source>
        <dbReference type="EMBL" id="MBO8427323.1"/>
    </source>
</evidence>
<keyword evidence="1" id="KW-0812">Transmembrane</keyword>
<protein>
    <submittedName>
        <fullName evidence="2">Uncharacterized protein</fullName>
    </submittedName>
</protein>
<accession>A0A9D9DGY7</accession>
<sequence>MFITLLKEYIKENNINLNVTNDKLINELNFIERVVLVYKLYLNETPSYYKVNKLINISKDEFIKARNKINNLEMINDNIPNIDINFNDLDINYNLLCKTNYLRISLISICTILGLVILFFLSALICSQVLMYLPSDNRDPNLFYDGDYYEVKVDTIIESYKDIFDEKVTMTINNYGFGYVVNNEYDKNLAFYFDGLNYDRFTLNPYTLIDGSFNDFSGTALIDNNEYTYYSKCRTYRDNLKLIFIDETLDKTILVMHFTYIDNLNW</sequence>
<evidence type="ECO:0000256" key="1">
    <source>
        <dbReference type="SAM" id="Phobius"/>
    </source>
</evidence>
<reference evidence="2" key="2">
    <citation type="journal article" date="2021" name="PeerJ">
        <title>Extensive microbial diversity within the chicken gut microbiome revealed by metagenomics and culture.</title>
        <authorList>
            <person name="Gilroy R."/>
            <person name="Ravi A."/>
            <person name="Getino M."/>
            <person name="Pursley I."/>
            <person name="Horton D.L."/>
            <person name="Alikhan N.F."/>
            <person name="Baker D."/>
            <person name="Gharbi K."/>
            <person name="Hall N."/>
            <person name="Watson M."/>
            <person name="Adriaenssens E.M."/>
            <person name="Foster-Nyarko E."/>
            <person name="Jarju S."/>
            <person name="Secka A."/>
            <person name="Antonio M."/>
            <person name="Oren A."/>
            <person name="Chaudhuri R.R."/>
            <person name="La Ragione R."/>
            <person name="Hildebrand F."/>
            <person name="Pallen M.J."/>
        </authorList>
    </citation>
    <scope>NUCLEOTIDE SEQUENCE</scope>
    <source>
        <strain evidence="2">11159</strain>
    </source>
</reference>
<dbReference type="Proteomes" id="UP000823613">
    <property type="component" value="Unassembled WGS sequence"/>
</dbReference>
<comment type="caution">
    <text evidence="2">The sequence shown here is derived from an EMBL/GenBank/DDBJ whole genome shotgun (WGS) entry which is preliminary data.</text>
</comment>
<evidence type="ECO:0000313" key="3">
    <source>
        <dbReference type="Proteomes" id="UP000823613"/>
    </source>
</evidence>
<dbReference type="EMBL" id="JADIMY010000044">
    <property type="protein sequence ID" value="MBO8427323.1"/>
    <property type="molecule type" value="Genomic_DNA"/>
</dbReference>
<keyword evidence="1" id="KW-1133">Transmembrane helix</keyword>
<gene>
    <name evidence="2" type="ORF">IAC58_02030</name>
</gene>
<keyword evidence="1" id="KW-0472">Membrane</keyword>
<name>A0A9D9DGY7_9BACL</name>
<proteinExistence type="predicted"/>